<evidence type="ECO:0000313" key="3">
    <source>
        <dbReference type="Proteomes" id="UP000754883"/>
    </source>
</evidence>
<reference evidence="3" key="1">
    <citation type="submission" date="2019-06" db="EMBL/GenBank/DDBJ databases">
        <authorList>
            <person name="Broberg M."/>
        </authorList>
    </citation>
    <scope>NUCLEOTIDE SEQUENCE [LARGE SCALE GENOMIC DNA]</scope>
</reference>
<name>A0A9N9U952_9HYPO</name>
<evidence type="ECO:0000256" key="1">
    <source>
        <dbReference type="SAM" id="MobiDB-lite"/>
    </source>
</evidence>
<evidence type="ECO:0000313" key="2">
    <source>
        <dbReference type="EMBL" id="CAG9979792.1"/>
    </source>
</evidence>
<gene>
    <name evidence="2" type="ORF">CBYS24578_00005136</name>
</gene>
<feature type="region of interest" description="Disordered" evidence="1">
    <location>
        <begin position="1"/>
        <end position="27"/>
    </location>
</feature>
<keyword evidence="3" id="KW-1185">Reference proteome</keyword>
<dbReference type="EMBL" id="CABFNO020001301">
    <property type="protein sequence ID" value="CAG9979792.1"/>
    <property type="molecule type" value="Genomic_DNA"/>
</dbReference>
<reference evidence="2 3" key="2">
    <citation type="submission" date="2021-10" db="EMBL/GenBank/DDBJ databases">
        <authorList>
            <person name="Piombo E."/>
        </authorList>
    </citation>
    <scope>NUCLEOTIDE SEQUENCE [LARGE SCALE GENOMIC DNA]</scope>
</reference>
<dbReference type="OrthoDB" id="5143782at2759"/>
<accession>A0A9N9U952</accession>
<comment type="caution">
    <text evidence="2">The sequence shown here is derived from an EMBL/GenBank/DDBJ whole genome shotgun (WGS) entry which is preliminary data.</text>
</comment>
<organism evidence="2 3">
    <name type="scientific">Clonostachys byssicola</name>
    <dbReference type="NCBI Taxonomy" id="160290"/>
    <lineage>
        <taxon>Eukaryota</taxon>
        <taxon>Fungi</taxon>
        <taxon>Dikarya</taxon>
        <taxon>Ascomycota</taxon>
        <taxon>Pezizomycotina</taxon>
        <taxon>Sordariomycetes</taxon>
        <taxon>Hypocreomycetidae</taxon>
        <taxon>Hypocreales</taxon>
        <taxon>Bionectriaceae</taxon>
        <taxon>Clonostachys</taxon>
    </lineage>
</organism>
<dbReference type="Proteomes" id="UP000754883">
    <property type="component" value="Unassembled WGS sequence"/>
</dbReference>
<sequence>MATKTTTPSGSVPTSAQGQTTQYQWESRPQDILPSALNESVLHNVLGNNVLENDGVILQEQEHLWALEPPTLNEFLVPGSPKLNKVDVVRGPRARTPPPPVSHQPVCFNSEEEEYGYYIASEDQLQLEDGFLLSQLGDGRDPSVAQQATMRYLPNPYGEESAERDRPQNGGEASFRGSLEFFSASFLESWDIGIQKTVGTTGCDREAPGQIGR</sequence>
<dbReference type="AlphaFoldDB" id="A0A9N9U952"/>
<proteinExistence type="predicted"/>
<protein>
    <submittedName>
        <fullName evidence="2">Uncharacterized protein</fullName>
    </submittedName>
</protein>